<dbReference type="AlphaFoldDB" id="A0A382HZV9"/>
<evidence type="ECO:0008006" key="5">
    <source>
        <dbReference type="Google" id="ProtNLM"/>
    </source>
</evidence>
<name>A0A382HZV9_9ZZZZ</name>
<evidence type="ECO:0000313" key="4">
    <source>
        <dbReference type="EMBL" id="SVB92487.1"/>
    </source>
</evidence>
<proteinExistence type="predicted"/>
<protein>
    <recommendedName>
        <fullName evidence="5">Enoyl-CoA hydratase</fullName>
    </recommendedName>
</protein>
<evidence type="ECO:0000256" key="2">
    <source>
        <dbReference type="ARBA" id="ARBA00022946"/>
    </source>
</evidence>
<dbReference type="InterPro" id="IPR029045">
    <property type="entry name" value="ClpP/crotonase-like_dom_sf"/>
</dbReference>
<sequence length="220" mass="23958">MTHAPRGFGQDKTVLRTDSDDGIATITLNRPNQYNALSEDVLTDLQAMLDQIAASSNIKVIVLSGNGEAFCTGHDLKEMRARPDQKYYEDLFRRCSRMMLTMVKMPQTVIARVHGVATAAGCQLVANSDLAVASSNARFAVSGVNLGLFCSTPGVALSRNLSRKRAFEMLMTGEFIDAESALEYGLVNRVVDLEALDETVMALAQNIARKPADTLRLGKE</sequence>
<evidence type="ECO:0000256" key="3">
    <source>
        <dbReference type="ARBA" id="ARBA00023098"/>
    </source>
</evidence>
<keyword evidence="1" id="KW-0276">Fatty acid metabolism</keyword>
<dbReference type="Pfam" id="PF00378">
    <property type="entry name" value="ECH_1"/>
    <property type="match status" value="1"/>
</dbReference>
<feature type="non-terminal residue" evidence="4">
    <location>
        <position position="220"/>
    </location>
</feature>
<organism evidence="4">
    <name type="scientific">marine metagenome</name>
    <dbReference type="NCBI Taxonomy" id="408172"/>
    <lineage>
        <taxon>unclassified sequences</taxon>
        <taxon>metagenomes</taxon>
        <taxon>ecological metagenomes</taxon>
    </lineage>
</organism>
<keyword evidence="3" id="KW-0443">Lipid metabolism</keyword>
<dbReference type="InterPro" id="IPR052377">
    <property type="entry name" value="Mitochondrial_ECH-domain"/>
</dbReference>
<dbReference type="GO" id="GO:0016836">
    <property type="term" value="F:hydro-lyase activity"/>
    <property type="evidence" value="ECO:0007669"/>
    <property type="project" value="TreeGrafter"/>
</dbReference>
<reference evidence="4" key="1">
    <citation type="submission" date="2018-05" db="EMBL/GenBank/DDBJ databases">
        <authorList>
            <person name="Lanie J.A."/>
            <person name="Ng W.-L."/>
            <person name="Kazmierczak K.M."/>
            <person name="Andrzejewski T.M."/>
            <person name="Davidsen T.M."/>
            <person name="Wayne K.J."/>
            <person name="Tettelin H."/>
            <person name="Glass J.I."/>
            <person name="Rusch D."/>
            <person name="Podicherti R."/>
            <person name="Tsui H.-C.T."/>
            <person name="Winkler M.E."/>
        </authorList>
    </citation>
    <scope>NUCLEOTIDE SEQUENCE</scope>
</reference>
<keyword evidence="2" id="KW-0809">Transit peptide</keyword>
<dbReference type="CDD" id="cd06558">
    <property type="entry name" value="crotonase-like"/>
    <property type="match status" value="1"/>
</dbReference>
<dbReference type="SUPFAM" id="SSF52096">
    <property type="entry name" value="ClpP/crotonase"/>
    <property type="match status" value="1"/>
</dbReference>
<dbReference type="GO" id="GO:0006631">
    <property type="term" value="P:fatty acid metabolic process"/>
    <property type="evidence" value="ECO:0007669"/>
    <property type="project" value="UniProtKB-KW"/>
</dbReference>
<dbReference type="NCBIfam" id="NF006008">
    <property type="entry name" value="PRK08139.1"/>
    <property type="match status" value="1"/>
</dbReference>
<dbReference type="InterPro" id="IPR001753">
    <property type="entry name" value="Enoyl-CoA_hydra/iso"/>
</dbReference>
<dbReference type="Gene3D" id="3.90.226.10">
    <property type="entry name" value="2-enoyl-CoA Hydratase, Chain A, domain 1"/>
    <property type="match status" value="1"/>
</dbReference>
<dbReference type="PANTHER" id="PTHR43602">
    <property type="match status" value="1"/>
</dbReference>
<dbReference type="PANTHER" id="PTHR43602:SF1">
    <property type="entry name" value="ENOYL-COA HYDRATASE DOMAIN-CONTAINING PROTEIN 3, MITOCHONDRIAL"/>
    <property type="match status" value="1"/>
</dbReference>
<evidence type="ECO:0000256" key="1">
    <source>
        <dbReference type="ARBA" id="ARBA00022832"/>
    </source>
</evidence>
<dbReference type="EMBL" id="UINC01064130">
    <property type="protein sequence ID" value="SVB92487.1"/>
    <property type="molecule type" value="Genomic_DNA"/>
</dbReference>
<gene>
    <name evidence="4" type="ORF">METZ01_LOCUS245341</name>
</gene>
<accession>A0A382HZV9</accession>